<name>A0A6A6RE18_9PEZI</name>
<dbReference type="GO" id="GO:0003712">
    <property type="term" value="F:transcription coregulator activity"/>
    <property type="evidence" value="ECO:0007669"/>
    <property type="project" value="InterPro"/>
</dbReference>
<keyword evidence="6 9" id="KW-0804">Transcription</keyword>
<reference evidence="12" key="1">
    <citation type="journal article" date="2020" name="Stud. Mycol.">
        <title>101 Dothideomycetes genomes: a test case for predicting lifestyles and emergence of pathogens.</title>
        <authorList>
            <person name="Haridas S."/>
            <person name="Albert R."/>
            <person name="Binder M."/>
            <person name="Bloem J."/>
            <person name="Labutti K."/>
            <person name="Salamov A."/>
            <person name="Andreopoulos B."/>
            <person name="Baker S."/>
            <person name="Barry K."/>
            <person name="Bills G."/>
            <person name="Bluhm B."/>
            <person name="Cannon C."/>
            <person name="Castanera R."/>
            <person name="Culley D."/>
            <person name="Daum C."/>
            <person name="Ezra D."/>
            <person name="Gonzalez J."/>
            <person name="Henrissat B."/>
            <person name="Kuo A."/>
            <person name="Liang C."/>
            <person name="Lipzen A."/>
            <person name="Lutzoni F."/>
            <person name="Magnuson J."/>
            <person name="Mondo S."/>
            <person name="Nolan M."/>
            <person name="Ohm R."/>
            <person name="Pangilinan J."/>
            <person name="Park H.-J."/>
            <person name="Ramirez L."/>
            <person name="Alfaro M."/>
            <person name="Sun H."/>
            <person name="Tritt A."/>
            <person name="Yoshinaga Y."/>
            <person name="Zwiers L.-H."/>
            <person name="Turgeon B."/>
            <person name="Goodwin S."/>
            <person name="Spatafora J."/>
            <person name="Crous P."/>
            <person name="Grigoriev I."/>
        </authorList>
    </citation>
    <scope>NUCLEOTIDE SEQUENCE</scope>
    <source>
        <strain evidence="12">CBS 269.34</strain>
    </source>
</reference>
<feature type="compositionally biased region" description="Pro residues" evidence="11">
    <location>
        <begin position="25"/>
        <end position="36"/>
    </location>
</feature>
<dbReference type="Pfam" id="PF07544">
    <property type="entry name" value="Med9"/>
    <property type="match status" value="1"/>
</dbReference>
<dbReference type="GO" id="GO:0016592">
    <property type="term" value="C:mediator complex"/>
    <property type="evidence" value="ECO:0007669"/>
    <property type="project" value="InterPro"/>
</dbReference>
<evidence type="ECO:0000256" key="9">
    <source>
        <dbReference type="RuleBase" id="RU364145"/>
    </source>
</evidence>
<comment type="subcellular location">
    <subcellularLocation>
        <location evidence="1 9">Nucleus</location>
    </subcellularLocation>
</comment>
<dbReference type="Proteomes" id="UP000799750">
    <property type="component" value="Unassembled WGS sequence"/>
</dbReference>
<evidence type="ECO:0000256" key="11">
    <source>
        <dbReference type="SAM" id="MobiDB-lite"/>
    </source>
</evidence>
<comment type="function">
    <text evidence="8 9">Component of the Mediator complex, a coactivator involved in the regulated transcription of nearly all RNA polymerase II-dependent genes. Mediator functions as a bridge to convey information from gene-specific regulatory proteins to the basal RNA polymerase II transcription machinery. Mediator is recruited to promoters by direct interactions with regulatory proteins and serves as a scaffold for the assembly of a functional preinitiation complex with RNA polymerase II and the general transcription factors.</text>
</comment>
<dbReference type="SUPFAM" id="SSF140718">
    <property type="entry name" value="Mediator hinge subcomplex-like"/>
    <property type="match status" value="1"/>
</dbReference>
<dbReference type="GO" id="GO:0006357">
    <property type="term" value="P:regulation of transcription by RNA polymerase II"/>
    <property type="evidence" value="ECO:0007669"/>
    <property type="project" value="InterPro"/>
</dbReference>
<accession>A0A6A6RE18</accession>
<evidence type="ECO:0000256" key="4">
    <source>
        <dbReference type="ARBA" id="ARBA00023015"/>
    </source>
</evidence>
<evidence type="ECO:0000256" key="10">
    <source>
        <dbReference type="SAM" id="Coils"/>
    </source>
</evidence>
<organism evidence="12 13">
    <name type="scientific">Lophium mytilinum</name>
    <dbReference type="NCBI Taxonomy" id="390894"/>
    <lineage>
        <taxon>Eukaryota</taxon>
        <taxon>Fungi</taxon>
        <taxon>Dikarya</taxon>
        <taxon>Ascomycota</taxon>
        <taxon>Pezizomycotina</taxon>
        <taxon>Dothideomycetes</taxon>
        <taxon>Pleosporomycetidae</taxon>
        <taxon>Mytilinidiales</taxon>
        <taxon>Mytilinidiaceae</taxon>
        <taxon>Lophium</taxon>
    </lineage>
</organism>
<evidence type="ECO:0000256" key="6">
    <source>
        <dbReference type="ARBA" id="ARBA00023163"/>
    </source>
</evidence>
<keyword evidence="4 9" id="KW-0805">Transcription regulation</keyword>
<keyword evidence="7 9" id="KW-0539">Nucleus</keyword>
<feature type="region of interest" description="Disordered" evidence="11">
    <location>
        <begin position="1"/>
        <end position="44"/>
    </location>
</feature>
<feature type="coiled-coil region" evidence="10">
    <location>
        <begin position="103"/>
        <end position="130"/>
    </location>
</feature>
<dbReference type="OrthoDB" id="5414694at2759"/>
<evidence type="ECO:0000256" key="2">
    <source>
        <dbReference type="ARBA" id="ARBA00008089"/>
    </source>
</evidence>
<dbReference type="AlphaFoldDB" id="A0A6A6RE18"/>
<keyword evidence="10" id="KW-0175">Coiled coil</keyword>
<evidence type="ECO:0000256" key="3">
    <source>
        <dbReference type="ARBA" id="ARBA00011837"/>
    </source>
</evidence>
<dbReference type="InterPro" id="IPR011425">
    <property type="entry name" value="Med9"/>
</dbReference>
<evidence type="ECO:0000256" key="8">
    <source>
        <dbReference type="ARBA" id="ARBA00025687"/>
    </source>
</evidence>
<protein>
    <recommendedName>
        <fullName evidence="9">Mediator of RNA polymerase II transcription subunit 9</fullName>
    </recommendedName>
    <alternativeName>
        <fullName evidence="9">Mediator complex subunit 9</fullName>
    </alternativeName>
</protein>
<evidence type="ECO:0000256" key="1">
    <source>
        <dbReference type="ARBA" id="ARBA00004123"/>
    </source>
</evidence>
<dbReference type="EMBL" id="MU004182">
    <property type="protein sequence ID" value="KAF2501707.1"/>
    <property type="molecule type" value="Genomic_DNA"/>
</dbReference>
<dbReference type="InterPro" id="IPR037212">
    <property type="entry name" value="Med7/Med21-like"/>
</dbReference>
<comment type="subunit">
    <text evidence="3 9">Component of the Mediator complex.</text>
</comment>
<evidence type="ECO:0000313" key="13">
    <source>
        <dbReference type="Proteomes" id="UP000799750"/>
    </source>
</evidence>
<evidence type="ECO:0000256" key="7">
    <source>
        <dbReference type="ARBA" id="ARBA00023242"/>
    </source>
</evidence>
<dbReference type="Gene3D" id="6.10.280.10">
    <property type="entry name" value="Mediator complex, subunit Med21"/>
    <property type="match status" value="1"/>
</dbReference>
<keyword evidence="13" id="KW-1185">Reference proteome</keyword>
<keyword evidence="5 9" id="KW-0010">Activator</keyword>
<gene>
    <name evidence="9" type="primary">MED9</name>
    <name evidence="12" type="ORF">BU16DRAFT_556181</name>
</gene>
<comment type="similarity">
    <text evidence="2 9">Belongs to the Mediator complex subunit 9 family.</text>
</comment>
<evidence type="ECO:0000256" key="5">
    <source>
        <dbReference type="ARBA" id="ARBA00023159"/>
    </source>
</evidence>
<evidence type="ECO:0000313" key="12">
    <source>
        <dbReference type="EMBL" id="KAF2501707.1"/>
    </source>
</evidence>
<sequence length="157" mass="16482">MSNPQTPATHPTFALHTTSATPSSTPAPPAPPPLPSPSSFDTLPPLHTLLTRLLTTTAQPADPNPTHTVDPEAANQLDIQGLPSEATKLKLKLQRARMAVMALPDVGRGIEEQEEEIAELEERVRGLKTALEGLGKGGNIKAEESGNVEAGDTKMGG</sequence>
<proteinExistence type="inferred from homology"/>
<feature type="region of interest" description="Disordered" evidence="11">
    <location>
        <begin position="136"/>
        <end position="157"/>
    </location>
</feature>